<evidence type="ECO:0000256" key="1">
    <source>
        <dbReference type="ARBA" id="ARBA00022679"/>
    </source>
</evidence>
<dbReference type="Proteomes" id="UP001333110">
    <property type="component" value="Unassembled WGS sequence"/>
</dbReference>
<evidence type="ECO:0000256" key="4">
    <source>
        <dbReference type="SAM" id="Coils"/>
    </source>
</evidence>
<dbReference type="InterPro" id="IPR000850">
    <property type="entry name" value="Adenylat/UMP-CMP_kin"/>
</dbReference>
<accession>A0AAN7N6N0</accession>
<evidence type="ECO:0000256" key="3">
    <source>
        <dbReference type="ARBA" id="ARBA00022777"/>
    </source>
</evidence>
<evidence type="ECO:0000313" key="6">
    <source>
        <dbReference type="EMBL" id="KAK4822868.1"/>
    </source>
</evidence>
<evidence type="ECO:0008006" key="8">
    <source>
        <dbReference type="Google" id="ProtNLM"/>
    </source>
</evidence>
<dbReference type="AlphaFoldDB" id="A0AAN7N6N0"/>
<dbReference type="InterPro" id="IPR047499">
    <property type="entry name" value="DD_AK7"/>
</dbReference>
<dbReference type="SUPFAM" id="SSF51735">
    <property type="entry name" value="NAD(P)-binding Rossmann-fold domains"/>
    <property type="match status" value="1"/>
</dbReference>
<feature type="coiled-coil region" evidence="4">
    <location>
        <begin position="788"/>
        <end position="815"/>
    </location>
</feature>
<feature type="coiled-coil region" evidence="4">
    <location>
        <begin position="610"/>
        <end position="652"/>
    </location>
</feature>
<keyword evidence="4" id="KW-0175">Coiled coil</keyword>
<evidence type="ECO:0000313" key="7">
    <source>
        <dbReference type="Proteomes" id="UP001333110"/>
    </source>
</evidence>
<dbReference type="GO" id="GO:0005524">
    <property type="term" value="F:ATP binding"/>
    <property type="evidence" value="ECO:0007669"/>
    <property type="project" value="InterPro"/>
</dbReference>
<dbReference type="SUPFAM" id="SSF52540">
    <property type="entry name" value="P-loop containing nucleoside triphosphate hydrolases"/>
    <property type="match status" value="1"/>
</dbReference>
<dbReference type="InterPro" id="IPR027417">
    <property type="entry name" value="P-loop_NTPase"/>
</dbReference>
<dbReference type="CDD" id="cd01428">
    <property type="entry name" value="ADK"/>
    <property type="match status" value="1"/>
</dbReference>
<dbReference type="Pfam" id="PF00406">
    <property type="entry name" value="ADK"/>
    <property type="match status" value="1"/>
</dbReference>
<comment type="caution">
    <text evidence="6">The sequence shown here is derived from an EMBL/GenBank/DDBJ whole genome shotgun (WGS) entry which is preliminary data.</text>
</comment>
<name>A0AAN7N6N0_MYCAM</name>
<dbReference type="GO" id="GO:0006139">
    <property type="term" value="P:nucleobase-containing compound metabolic process"/>
    <property type="evidence" value="ECO:0007669"/>
    <property type="project" value="InterPro"/>
</dbReference>
<proteinExistence type="predicted"/>
<gene>
    <name evidence="6" type="ORF">QYF61_020719</name>
</gene>
<dbReference type="Gene3D" id="1.20.890.10">
    <property type="entry name" value="cAMP-dependent protein kinase regulatory subunit, dimerization-anchoring domain"/>
    <property type="match status" value="1"/>
</dbReference>
<dbReference type="PANTHER" id="PTHR23359">
    <property type="entry name" value="NUCLEOTIDE KINASE"/>
    <property type="match status" value="1"/>
</dbReference>
<keyword evidence="3" id="KW-0418">Kinase</keyword>
<dbReference type="CDD" id="cd22967">
    <property type="entry name" value="DD_AK7"/>
    <property type="match status" value="1"/>
</dbReference>
<dbReference type="Gene3D" id="3.40.50.300">
    <property type="entry name" value="P-loop containing nucleotide triphosphate hydrolases"/>
    <property type="match status" value="1"/>
</dbReference>
<sequence length="857" mass="98417">MAAGPARSRRVFLNHLDSYCGRSIGEYLSRCVVGASLESIDEEEEEEDENNSVAEVSSRPKEGVYQVVGTLSKPESTKPCFAEETYAVSSRKELLSHLHECEIVLYNITEDANQIEEATWAASALHTEIEHFATPKLFILISTIMSWAKSKPPDPEDPEIPFTDEDYRRRKSHPNFMDHINAEKLILKLGKTNKHKFSTYVVASGHQYGAGEGVLHYFFKIGWLSETPAIPVFGDGNNFIPTIHVLDLAAVLQNIADHRPRSHYILAVDVSMHTLQELIRCISKNVGPGKIEKIPKENAFLSKELTQMHLDMLLVNLRMESMFLKETFNIKWVAQGGLVENIEQIVKEYKQSRGLLPLKVCIHGPPGAGKSTIAEELCRHYKLHHIKINDVISETIANLEKIVAPKELDSDTVGEEGEDDEEEEGKNVEAAHELLAIIKESMEQNAGHLDDQYVVKFVKDKLKSMPCRNQGYVLDGFPETYDQAKDLFNLESEDEEEEIKGKIPKCDKLITPEFVISLTASDEFLINRIINLPERIVAGTHYTQDRFLHSLNLFRELNTDDKTVLNYFDELEIHPQFVDVAKFEDPENRFIVKEIIKEVGEPRNYGLTDEEKENLERKAAEERLVKEAQEKAEQERKEAEERAERMANWEEEVIVPLYSALVRPHLEYCVQFWAPHYKRDIEVLERVQRRATKLVKGLEHKSDEERLRELGLFSLEKRRLRGDLIALYNCLKGGCREVGVGLFSQVTSDRTRGNGLKLCQGERVIKHWNRLPREVVELPSLEVFKGRLDEVLRDVNKHLEEVKRQEQELLEAQSIPLRNYLMKNVMPTLMQGINECCRIRPDDPVDFLVRVKMKIEH</sequence>
<keyword evidence="1" id="KW-0808">Transferase</keyword>
<feature type="compositionally biased region" description="Acidic residues" evidence="5">
    <location>
        <begin position="410"/>
        <end position="424"/>
    </location>
</feature>
<keyword evidence="7" id="KW-1185">Reference proteome</keyword>
<organism evidence="6 7">
    <name type="scientific">Mycteria americana</name>
    <name type="common">Wood stork</name>
    <dbReference type="NCBI Taxonomy" id="33587"/>
    <lineage>
        <taxon>Eukaryota</taxon>
        <taxon>Metazoa</taxon>
        <taxon>Chordata</taxon>
        <taxon>Craniata</taxon>
        <taxon>Vertebrata</taxon>
        <taxon>Euteleostomi</taxon>
        <taxon>Archelosauria</taxon>
        <taxon>Archosauria</taxon>
        <taxon>Dinosauria</taxon>
        <taxon>Saurischia</taxon>
        <taxon>Theropoda</taxon>
        <taxon>Coelurosauria</taxon>
        <taxon>Aves</taxon>
        <taxon>Neognathae</taxon>
        <taxon>Neoaves</taxon>
        <taxon>Aequornithes</taxon>
        <taxon>Ciconiiformes</taxon>
        <taxon>Ciconiidae</taxon>
        <taxon>Mycteria</taxon>
    </lineage>
</organism>
<dbReference type="Pfam" id="PF05186">
    <property type="entry name" value="Dpy-30"/>
    <property type="match status" value="1"/>
</dbReference>
<dbReference type="EMBL" id="JAUNZN010000004">
    <property type="protein sequence ID" value="KAK4822868.1"/>
    <property type="molecule type" value="Genomic_DNA"/>
</dbReference>
<dbReference type="InterPro" id="IPR036291">
    <property type="entry name" value="NAD(P)-bd_dom_sf"/>
</dbReference>
<keyword evidence="2" id="KW-0547">Nucleotide-binding</keyword>
<dbReference type="GO" id="GO:0019205">
    <property type="term" value="F:nucleobase-containing compound kinase activity"/>
    <property type="evidence" value="ECO:0007669"/>
    <property type="project" value="InterPro"/>
</dbReference>
<reference evidence="6 7" key="1">
    <citation type="journal article" date="2023" name="J. Hered.">
        <title>Chromosome-level genome of the wood stork (Mycteria americana) provides insight into avian chromosome evolution.</title>
        <authorList>
            <person name="Flamio R. Jr."/>
            <person name="Ramstad K.M."/>
        </authorList>
    </citation>
    <scope>NUCLEOTIDE SEQUENCE [LARGE SCALE GENOMIC DNA]</scope>
    <source>
        <strain evidence="6">JAX WOST 10</strain>
    </source>
</reference>
<dbReference type="InterPro" id="IPR007858">
    <property type="entry name" value="Dpy-30_motif"/>
</dbReference>
<protein>
    <recommendedName>
        <fullName evidence="8">KAD7 kinase</fullName>
    </recommendedName>
</protein>
<dbReference type="Gene3D" id="3.40.50.720">
    <property type="entry name" value="NAD(P)-binding Rossmann-like Domain"/>
    <property type="match status" value="1"/>
</dbReference>
<evidence type="ECO:0000256" key="2">
    <source>
        <dbReference type="ARBA" id="ARBA00022741"/>
    </source>
</evidence>
<evidence type="ECO:0000256" key="5">
    <source>
        <dbReference type="SAM" id="MobiDB-lite"/>
    </source>
</evidence>
<feature type="region of interest" description="Disordered" evidence="5">
    <location>
        <begin position="407"/>
        <end position="426"/>
    </location>
</feature>